<protein>
    <recommendedName>
        <fullName evidence="4">DUF202 domain-containing protein</fullName>
    </recommendedName>
</protein>
<reference evidence="2 3" key="1">
    <citation type="submission" date="2023-12" db="EMBL/GenBank/DDBJ databases">
        <title>the genome sequence of Hyalangium sp. s54d21.</title>
        <authorList>
            <person name="Zhang X."/>
        </authorList>
    </citation>
    <scope>NUCLEOTIDE SEQUENCE [LARGE SCALE GENOMIC DNA]</scope>
    <source>
        <strain evidence="3">s54d21</strain>
    </source>
</reference>
<evidence type="ECO:0000313" key="2">
    <source>
        <dbReference type="EMBL" id="MDY7231688.1"/>
    </source>
</evidence>
<comment type="caution">
    <text evidence="2">The sequence shown here is derived from an EMBL/GenBank/DDBJ whole genome shotgun (WGS) entry which is preliminary data.</text>
</comment>
<dbReference type="EMBL" id="JAXIVS010000015">
    <property type="protein sequence ID" value="MDY7231688.1"/>
    <property type="molecule type" value="Genomic_DNA"/>
</dbReference>
<organism evidence="2 3">
    <name type="scientific">Hyalangium rubrum</name>
    <dbReference type="NCBI Taxonomy" id="3103134"/>
    <lineage>
        <taxon>Bacteria</taxon>
        <taxon>Pseudomonadati</taxon>
        <taxon>Myxococcota</taxon>
        <taxon>Myxococcia</taxon>
        <taxon>Myxococcales</taxon>
        <taxon>Cystobacterineae</taxon>
        <taxon>Archangiaceae</taxon>
        <taxon>Hyalangium</taxon>
    </lineage>
</organism>
<proteinExistence type="predicted"/>
<feature type="transmembrane region" description="Helical" evidence="1">
    <location>
        <begin position="49"/>
        <end position="68"/>
    </location>
</feature>
<keyword evidence="1" id="KW-0472">Membrane</keyword>
<name>A0ABU5HFV0_9BACT</name>
<evidence type="ECO:0008006" key="4">
    <source>
        <dbReference type="Google" id="ProtNLM"/>
    </source>
</evidence>
<evidence type="ECO:0000313" key="3">
    <source>
        <dbReference type="Proteomes" id="UP001291309"/>
    </source>
</evidence>
<evidence type="ECO:0000256" key="1">
    <source>
        <dbReference type="SAM" id="Phobius"/>
    </source>
</evidence>
<sequence>MRSQLDLLQESLATRQSVLHFAHTGVSFLIALIMAGAAAKLFWDSLRVPVLAFAASGVSLGLVVYALVHYRKGRRALTEELKRYGDLLELRRQLKLDNPSALLPR</sequence>
<gene>
    <name evidence="2" type="ORF">SYV04_35200</name>
</gene>
<keyword evidence="3" id="KW-1185">Reference proteome</keyword>
<dbReference type="Proteomes" id="UP001291309">
    <property type="component" value="Unassembled WGS sequence"/>
</dbReference>
<feature type="transmembrane region" description="Helical" evidence="1">
    <location>
        <begin position="21"/>
        <end position="43"/>
    </location>
</feature>
<keyword evidence="1" id="KW-0812">Transmembrane</keyword>
<keyword evidence="1" id="KW-1133">Transmembrane helix</keyword>
<accession>A0ABU5HFV0</accession>
<dbReference type="RefSeq" id="WP_321550394.1">
    <property type="nucleotide sequence ID" value="NZ_JAXIVS010000015.1"/>
</dbReference>